<protein>
    <submittedName>
        <fullName evidence="2">Uncharacterized protein</fullName>
    </submittedName>
</protein>
<keyword evidence="3" id="KW-1185">Reference proteome</keyword>
<evidence type="ECO:0000313" key="2">
    <source>
        <dbReference type="EMBL" id="MXP24830.1"/>
    </source>
</evidence>
<name>A0A845A3S0_9SPHN</name>
<evidence type="ECO:0000256" key="1">
    <source>
        <dbReference type="SAM" id="MobiDB-lite"/>
    </source>
</evidence>
<dbReference type="RefSeq" id="WP_160738025.1">
    <property type="nucleotide sequence ID" value="NZ_WTYQ01000001.1"/>
</dbReference>
<organism evidence="2 3">
    <name type="scientific">Altericroceibacterium indicum</name>
    <dbReference type="NCBI Taxonomy" id="374177"/>
    <lineage>
        <taxon>Bacteria</taxon>
        <taxon>Pseudomonadati</taxon>
        <taxon>Pseudomonadota</taxon>
        <taxon>Alphaproteobacteria</taxon>
        <taxon>Sphingomonadales</taxon>
        <taxon>Erythrobacteraceae</taxon>
        <taxon>Altericroceibacterium</taxon>
    </lineage>
</organism>
<evidence type="ECO:0000313" key="3">
    <source>
        <dbReference type="Proteomes" id="UP000460561"/>
    </source>
</evidence>
<accession>A0A845A3S0</accession>
<feature type="compositionally biased region" description="Polar residues" evidence="1">
    <location>
        <begin position="128"/>
        <end position="148"/>
    </location>
</feature>
<proteinExistence type="predicted"/>
<dbReference type="OrthoDB" id="7876586at2"/>
<gene>
    <name evidence="2" type="ORF">GRI39_02055</name>
</gene>
<dbReference type="EMBL" id="WTYQ01000001">
    <property type="protein sequence ID" value="MXP24830.1"/>
    <property type="molecule type" value="Genomic_DNA"/>
</dbReference>
<reference evidence="2 3" key="1">
    <citation type="submission" date="2019-12" db="EMBL/GenBank/DDBJ databases">
        <title>Genomic-based taxomic classification of the family Erythrobacteraceae.</title>
        <authorList>
            <person name="Xu L."/>
        </authorList>
    </citation>
    <scope>NUCLEOTIDE SEQUENCE [LARGE SCALE GENOMIC DNA]</scope>
    <source>
        <strain evidence="2 3">DSM 18604</strain>
    </source>
</reference>
<sequence>MSGFVALHRDAFSHALLKDPARFRAWFWLVAHAAWKPTPYDVSGKIVTLQRGEICASVRQLADTWGWSKSSVDRFLGRLKSESMIGTDSGTGKLIITICNYDKYQSSEGRAGTEGGSQNDAKKIDPNATRTQPDQKPGQQRDTSNPHNSYDFDEFDFPSRDSSGTAAGQQRDIKEQVNKLIIEDTNVSSDSARDARLLVDAWNAMAEPLSLSTCRAITPKRMPAFKARLKDTGMDALMAAIEKIPRSRFLRGDSGSWGGATIDFLLQPDSVTKIFEGKYDDRAKANYGNGNRDNRDGFTRILHEQAGIDGFG</sequence>
<dbReference type="AlphaFoldDB" id="A0A845A3S0"/>
<comment type="caution">
    <text evidence="2">The sequence shown here is derived from an EMBL/GenBank/DDBJ whole genome shotgun (WGS) entry which is preliminary data.</text>
</comment>
<feature type="region of interest" description="Disordered" evidence="1">
    <location>
        <begin position="107"/>
        <end position="172"/>
    </location>
</feature>
<dbReference type="Proteomes" id="UP000460561">
    <property type="component" value="Unassembled WGS sequence"/>
</dbReference>